<dbReference type="PANTHER" id="PTHR45880:SF1">
    <property type="entry name" value="RNA-BINDING MOTIF PROTEIN, X-LINKED 2"/>
    <property type="match status" value="1"/>
</dbReference>
<dbReference type="SUPFAM" id="SSF54928">
    <property type="entry name" value="RNA-binding domain, RBD"/>
    <property type="match status" value="1"/>
</dbReference>
<dbReference type="InterPro" id="IPR012677">
    <property type="entry name" value="Nucleotide-bd_a/b_plait_sf"/>
</dbReference>
<evidence type="ECO:0000256" key="3">
    <source>
        <dbReference type="SAM" id="MobiDB-lite"/>
    </source>
</evidence>
<feature type="compositionally biased region" description="Acidic residues" evidence="3">
    <location>
        <begin position="119"/>
        <end position="128"/>
    </location>
</feature>
<evidence type="ECO:0000313" key="6">
    <source>
        <dbReference type="Proteomes" id="UP001162031"/>
    </source>
</evidence>
<evidence type="ECO:0000256" key="1">
    <source>
        <dbReference type="ARBA" id="ARBA00022884"/>
    </source>
</evidence>
<gene>
    <name evidence="5" type="ORF">HBR001_LOCUS100</name>
</gene>
<sequence length="287" mass="32822">MNVVTEIQRLNERELELNVPLSGSWHAKYRDSAWIFIGGLSFELSEGDVLCVLSQFGEVEDLHLVRDRKTGKSRGFAFLKYDDQRSTILAVDNLNNWKLLDRVLRVDHVLKYKLPQELQDDSDADSSDEERGGGGTGHERRRSRGLPGHAYEGKALASDFDLHRGVDVFAAAKQKTGEKKQKTEKKQKKKEKKEKQEKKESVEQRQQQVVAHVLAKRREQRQQEEREGVSSDGKEVVVQPSATGWRGRLEPSAKRPRRECEEEGQEPEREGRGKQRCTGYGGLSRTR</sequence>
<dbReference type="PROSITE" id="PS50102">
    <property type="entry name" value="RRM"/>
    <property type="match status" value="1"/>
</dbReference>
<dbReference type="InterPro" id="IPR000504">
    <property type="entry name" value="RRM_dom"/>
</dbReference>
<feature type="region of interest" description="Disordered" evidence="3">
    <location>
        <begin position="173"/>
        <end position="287"/>
    </location>
</feature>
<name>A0AAV0SUL3_HYABA</name>
<feature type="region of interest" description="Disordered" evidence="3">
    <location>
        <begin position="119"/>
        <end position="147"/>
    </location>
</feature>
<accession>A0AAV0SUL3</accession>
<feature type="compositionally biased region" description="Basic residues" evidence="3">
    <location>
        <begin position="182"/>
        <end position="192"/>
    </location>
</feature>
<evidence type="ECO:0000313" key="5">
    <source>
        <dbReference type="EMBL" id="CAI5708487.1"/>
    </source>
</evidence>
<dbReference type="PANTHER" id="PTHR45880">
    <property type="entry name" value="RNA-BINDING MOTIF PROTEIN, X-LINKED 2"/>
    <property type="match status" value="1"/>
</dbReference>
<dbReference type="AlphaFoldDB" id="A0AAV0SUL3"/>
<feature type="domain" description="RRM" evidence="4">
    <location>
        <begin position="33"/>
        <end position="111"/>
    </location>
</feature>
<dbReference type="EMBL" id="CANTFL010000014">
    <property type="protein sequence ID" value="CAI5708487.1"/>
    <property type="molecule type" value="Genomic_DNA"/>
</dbReference>
<dbReference type="GO" id="GO:0005686">
    <property type="term" value="C:U2 snRNP"/>
    <property type="evidence" value="ECO:0007669"/>
    <property type="project" value="TreeGrafter"/>
</dbReference>
<reference evidence="5" key="1">
    <citation type="submission" date="2022-12" db="EMBL/GenBank/DDBJ databases">
        <authorList>
            <person name="Webb A."/>
        </authorList>
    </citation>
    <scope>NUCLEOTIDE SEQUENCE</scope>
    <source>
        <strain evidence="5">Hp1</strain>
    </source>
</reference>
<feature type="compositionally biased region" description="Basic and acidic residues" evidence="3">
    <location>
        <begin position="216"/>
        <end position="235"/>
    </location>
</feature>
<evidence type="ECO:0000256" key="2">
    <source>
        <dbReference type="PROSITE-ProRule" id="PRU00176"/>
    </source>
</evidence>
<keyword evidence="1 2" id="KW-0694">RNA-binding</keyword>
<dbReference type="GO" id="GO:0071011">
    <property type="term" value="C:precatalytic spliceosome"/>
    <property type="evidence" value="ECO:0007669"/>
    <property type="project" value="TreeGrafter"/>
</dbReference>
<feature type="compositionally biased region" description="Basic and acidic residues" evidence="3">
    <location>
        <begin position="193"/>
        <end position="203"/>
    </location>
</feature>
<dbReference type="SMART" id="SM00360">
    <property type="entry name" value="RRM"/>
    <property type="match status" value="1"/>
</dbReference>
<dbReference type="CDD" id="cd12411">
    <property type="entry name" value="RRM_ist3_like"/>
    <property type="match status" value="1"/>
</dbReference>
<dbReference type="GO" id="GO:0000398">
    <property type="term" value="P:mRNA splicing, via spliceosome"/>
    <property type="evidence" value="ECO:0007669"/>
    <property type="project" value="InterPro"/>
</dbReference>
<evidence type="ECO:0000259" key="4">
    <source>
        <dbReference type="PROSITE" id="PS50102"/>
    </source>
</evidence>
<organism evidence="5 6">
    <name type="scientific">Hyaloperonospora brassicae</name>
    <name type="common">Brassica downy mildew</name>
    <name type="synonym">Peronospora brassicae</name>
    <dbReference type="NCBI Taxonomy" id="162125"/>
    <lineage>
        <taxon>Eukaryota</taxon>
        <taxon>Sar</taxon>
        <taxon>Stramenopiles</taxon>
        <taxon>Oomycota</taxon>
        <taxon>Peronosporomycetes</taxon>
        <taxon>Peronosporales</taxon>
        <taxon>Peronosporaceae</taxon>
        <taxon>Hyaloperonospora</taxon>
    </lineage>
</organism>
<dbReference type="Gene3D" id="3.30.70.330">
    <property type="match status" value="1"/>
</dbReference>
<dbReference type="GO" id="GO:0071013">
    <property type="term" value="C:catalytic step 2 spliceosome"/>
    <property type="evidence" value="ECO:0007669"/>
    <property type="project" value="TreeGrafter"/>
</dbReference>
<comment type="caution">
    <text evidence="5">The sequence shown here is derived from an EMBL/GenBank/DDBJ whole genome shotgun (WGS) entry which is preliminary data.</text>
</comment>
<dbReference type="GO" id="GO:0003723">
    <property type="term" value="F:RNA binding"/>
    <property type="evidence" value="ECO:0007669"/>
    <property type="project" value="UniProtKB-UniRule"/>
</dbReference>
<protein>
    <recommendedName>
        <fullName evidence="4">RRM domain-containing protein</fullName>
    </recommendedName>
</protein>
<dbReference type="Pfam" id="PF00076">
    <property type="entry name" value="RRM_1"/>
    <property type="match status" value="1"/>
</dbReference>
<proteinExistence type="predicted"/>
<keyword evidence="6" id="KW-1185">Reference proteome</keyword>
<dbReference type="Proteomes" id="UP001162031">
    <property type="component" value="Unassembled WGS sequence"/>
</dbReference>
<dbReference type="InterPro" id="IPR035979">
    <property type="entry name" value="RBD_domain_sf"/>
</dbReference>
<dbReference type="InterPro" id="IPR051847">
    <property type="entry name" value="RNA_proc/Spliceosome_comp"/>
</dbReference>
<dbReference type="InterPro" id="IPR045844">
    <property type="entry name" value="RRM_Ist3-like"/>
</dbReference>